<keyword evidence="3" id="KW-1185">Reference proteome</keyword>
<dbReference type="Gene3D" id="2.60.40.1180">
    <property type="entry name" value="Golgi alpha-mannosidase II"/>
    <property type="match status" value="1"/>
</dbReference>
<evidence type="ECO:0000313" key="3">
    <source>
        <dbReference type="Proteomes" id="UP000501058"/>
    </source>
</evidence>
<name>A0A6G7Y7N9_9ACTN</name>
<reference evidence="2 3" key="1">
    <citation type="submission" date="2020-03" db="EMBL/GenBank/DDBJ databases">
        <title>Propioniciclava sp. nov., isolated from Hydrophilus acuminatus.</title>
        <authorList>
            <person name="Hyun D.-W."/>
            <person name="Bae J.-W."/>
        </authorList>
    </citation>
    <scope>NUCLEOTIDE SEQUENCE [LARGE SCALE GENOMIC DNA]</scope>
    <source>
        <strain evidence="2 3">HDW11</strain>
    </source>
</reference>
<dbReference type="InterPro" id="IPR017853">
    <property type="entry name" value="GH"/>
</dbReference>
<organism evidence="2 3">
    <name type="scientific">Propioniciclava coleopterorum</name>
    <dbReference type="NCBI Taxonomy" id="2714937"/>
    <lineage>
        <taxon>Bacteria</taxon>
        <taxon>Bacillati</taxon>
        <taxon>Actinomycetota</taxon>
        <taxon>Actinomycetes</taxon>
        <taxon>Propionibacteriales</taxon>
        <taxon>Propionibacteriaceae</taxon>
        <taxon>Propioniciclava</taxon>
    </lineage>
</organism>
<dbReference type="RefSeq" id="WP_166233906.1">
    <property type="nucleotide sequence ID" value="NZ_CP049865.1"/>
</dbReference>
<dbReference type="PANTHER" id="PTHR43002">
    <property type="entry name" value="GLYCOGEN DEBRANCHING ENZYME"/>
    <property type="match status" value="1"/>
</dbReference>
<dbReference type="Proteomes" id="UP000501058">
    <property type="component" value="Chromosome"/>
</dbReference>
<dbReference type="EMBL" id="CP049865">
    <property type="protein sequence ID" value="QIK72832.1"/>
    <property type="molecule type" value="Genomic_DNA"/>
</dbReference>
<accession>A0A6G7Y7N9</accession>
<dbReference type="InterPro" id="IPR024561">
    <property type="entry name" value="Pullul_strch_C"/>
</dbReference>
<protein>
    <submittedName>
        <fullName evidence="2">DUF3372 domain-containing protein</fullName>
    </submittedName>
</protein>
<proteinExistence type="predicted"/>
<dbReference type="Pfam" id="PF11852">
    <property type="entry name" value="Pullul_strch_C"/>
    <property type="match status" value="1"/>
</dbReference>
<dbReference type="KEGG" id="prv:G7070_11805"/>
<sequence>MTRGDEIGYEPGRPAGYAAQPDEALNYVDAHDNETLYDALAYKLPTDTDPEQRARAHLLALGVATLGQNPVLWHAGVDLLRSKSLDRNSYDSGDWFNLFDVTGADHGFGRGLPQAGDNRAAWGIAGPLLADPALRPGGALVRSVHERALDLLRLRASSRLFRLGSAANIADKVSFPASGTWAQRPGVILMLLDDSRGVPVDPDAAALLVVANALPWSVHQPLPPAVGNGWELHPIQARGADPVVRRARVDDGAAAIAGRTLAVFRRPRG</sequence>
<dbReference type="SUPFAM" id="SSF51445">
    <property type="entry name" value="(Trans)glycosidases"/>
    <property type="match status" value="1"/>
</dbReference>
<evidence type="ECO:0000259" key="1">
    <source>
        <dbReference type="Pfam" id="PF11852"/>
    </source>
</evidence>
<dbReference type="SUPFAM" id="SSF51011">
    <property type="entry name" value="Glycosyl hydrolase domain"/>
    <property type="match status" value="1"/>
</dbReference>
<dbReference type="AlphaFoldDB" id="A0A6G7Y7N9"/>
<feature type="domain" description="Alpha-1,6-glucosidases pullulanase-type C-terminal" evidence="1">
    <location>
        <begin position="104"/>
        <end position="265"/>
    </location>
</feature>
<dbReference type="InterPro" id="IPR013780">
    <property type="entry name" value="Glyco_hydro_b"/>
</dbReference>
<evidence type="ECO:0000313" key="2">
    <source>
        <dbReference type="EMBL" id="QIK72832.1"/>
    </source>
</evidence>
<dbReference type="Gene3D" id="3.20.20.80">
    <property type="entry name" value="Glycosidases"/>
    <property type="match status" value="1"/>
</dbReference>
<gene>
    <name evidence="2" type="ORF">G7070_11805</name>
</gene>